<dbReference type="EMBL" id="CAADRP010001619">
    <property type="protein sequence ID" value="VFU45129.1"/>
    <property type="molecule type" value="Genomic_DNA"/>
</dbReference>
<proteinExistence type="predicted"/>
<organism evidence="2">
    <name type="scientific">Salix viminalis</name>
    <name type="common">Common osier</name>
    <name type="synonym">Basket willow</name>
    <dbReference type="NCBI Taxonomy" id="40686"/>
    <lineage>
        <taxon>Eukaryota</taxon>
        <taxon>Viridiplantae</taxon>
        <taxon>Streptophyta</taxon>
        <taxon>Embryophyta</taxon>
        <taxon>Tracheophyta</taxon>
        <taxon>Spermatophyta</taxon>
        <taxon>Magnoliopsida</taxon>
        <taxon>eudicotyledons</taxon>
        <taxon>Gunneridae</taxon>
        <taxon>Pentapetalae</taxon>
        <taxon>rosids</taxon>
        <taxon>fabids</taxon>
        <taxon>Malpighiales</taxon>
        <taxon>Salicaceae</taxon>
        <taxon>Saliceae</taxon>
        <taxon>Salix</taxon>
    </lineage>
</organism>
<dbReference type="PANTHER" id="PTHR35317:SF28">
    <property type="entry name" value="ZINC FINGER, CCHC-TYPE, RIBONUCLEASE H-LIKE DOMAIN, GAG-PRE-INTEGRASE DOMAIN PROTEIN-RELATED"/>
    <property type="match status" value="1"/>
</dbReference>
<dbReference type="AlphaFoldDB" id="A0A6N2MBB0"/>
<accession>A0A6N2MBB0</accession>
<dbReference type="PANTHER" id="PTHR35317">
    <property type="entry name" value="OS04G0629600 PROTEIN"/>
    <property type="match status" value="1"/>
</dbReference>
<name>A0A6N2MBB0_SALVM</name>
<evidence type="ECO:0000313" key="2">
    <source>
        <dbReference type="EMBL" id="VFU45129.1"/>
    </source>
</evidence>
<feature type="region of interest" description="Disordered" evidence="1">
    <location>
        <begin position="41"/>
        <end position="75"/>
    </location>
</feature>
<sequence length="215" mass="25047">MPVKRLLAEIRPFGQLQRRCPLLAEIPGDFSPVSWMGRGRDERRWAEGETRDDGCREETGPKRETCRGRDEREKKGEACRDGGIFPMEKMRGEEQATFREDEMFLHLQSKPSPDRRLKSTSQHLNEETLEMVAPTKTSKEAWEVSSKTYSRVEKTERIRLQALRGDFEKLNKESLVYQMRRNGENIDDVRVMEKILMSLDSKFDYVVIAIEGSKC</sequence>
<reference evidence="2" key="1">
    <citation type="submission" date="2019-03" db="EMBL/GenBank/DDBJ databases">
        <authorList>
            <person name="Mank J."/>
            <person name="Almeida P."/>
        </authorList>
    </citation>
    <scope>NUCLEOTIDE SEQUENCE</scope>
    <source>
        <strain evidence="2">78183</strain>
    </source>
</reference>
<evidence type="ECO:0000256" key="1">
    <source>
        <dbReference type="SAM" id="MobiDB-lite"/>
    </source>
</evidence>
<gene>
    <name evidence="2" type="ORF">SVIM_LOCUS281507</name>
</gene>
<protein>
    <submittedName>
        <fullName evidence="2">Uncharacterized protein</fullName>
    </submittedName>
</protein>